<dbReference type="EMBL" id="JAGPNK010000001">
    <property type="protein sequence ID" value="KAH7328966.1"/>
    <property type="molecule type" value="Genomic_DNA"/>
</dbReference>
<dbReference type="Gene3D" id="3.10.20.90">
    <property type="entry name" value="Phosphatidylinositol 3-kinase Catalytic Subunit, Chain A, domain 1"/>
    <property type="match status" value="1"/>
</dbReference>
<comment type="caution">
    <text evidence="2">The sequence shown here is derived from an EMBL/GenBank/DDBJ whole genome shotgun (WGS) entry which is preliminary data.</text>
</comment>
<reference evidence="2" key="1">
    <citation type="journal article" date="2021" name="Nat. Commun.">
        <title>Genetic determinants of endophytism in the Arabidopsis root mycobiome.</title>
        <authorList>
            <person name="Mesny F."/>
            <person name="Miyauchi S."/>
            <person name="Thiergart T."/>
            <person name="Pickel B."/>
            <person name="Atanasova L."/>
            <person name="Karlsson M."/>
            <person name="Huettel B."/>
            <person name="Barry K.W."/>
            <person name="Haridas S."/>
            <person name="Chen C."/>
            <person name="Bauer D."/>
            <person name="Andreopoulos W."/>
            <person name="Pangilinan J."/>
            <person name="LaButti K."/>
            <person name="Riley R."/>
            <person name="Lipzen A."/>
            <person name="Clum A."/>
            <person name="Drula E."/>
            <person name="Henrissat B."/>
            <person name="Kohler A."/>
            <person name="Grigoriev I.V."/>
            <person name="Martin F.M."/>
            <person name="Hacquard S."/>
        </authorList>
    </citation>
    <scope>NUCLEOTIDE SEQUENCE</scope>
    <source>
        <strain evidence="2">MPI-CAGE-CH-0235</strain>
    </source>
</reference>
<dbReference type="PROSITE" id="PS50053">
    <property type="entry name" value="UBIQUITIN_2"/>
    <property type="match status" value="1"/>
</dbReference>
<sequence length="64" mass="7286">MDEVPLTVRSETTVETLITGFRAQRGIEPDKDVGIWFDGERLEEHTTMAEAEVEDLDSLEVHIK</sequence>
<evidence type="ECO:0000313" key="2">
    <source>
        <dbReference type="EMBL" id="KAH7328966.1"/>
    </source>
</evidence>
<dbReference type="SUPFAM" id="SSF54236">
    <property type="entry name" value="Ubiquitin-like"/>
    <property type="match status" value="1"/>
</dbReference>
<dbReference type="AlphaFoldDB" id="A0A8K0WYJ5"/>
<gene>
    <name evidence="2" type="ORF">B0I35DRAFT_418886</name>
</gene>
<dbReference type="Proteomes" id="UP000813444">
    <property type="component" value="Unassembled WGS sequence"/>
</dbReference>
<evidence type="ECO:0000313" key="3">
    <source>
        <dbReference type="Proteomes" id="UP000813444"/>
    </source>
</evidence>
<dbReference type="InterPro" id="IPR022617">
    <property type="entry name" value="Rad60/SUMO-like_dom"/>
</dbReference>
<name>A0A8K0WYJ5_9HYPO</name>
<evidence type="ECO:0000259" key="1">
    <source>
        <dbReference type="PROSITE" id="PS50053"/>
    </source>
</evidence>
<dbReference type="OrthoDB" id="3365399at2759"/>
<feature type="domain" description="Ubiquitin-like" evidence="1">
    <location>
        <begin position="1"/>
        <end position="64"/>
    </location>
</feature>
<keyword evidence="3" id="KW-1185">Reference proteome</keyword>
<dbReference type="InterPro" id="IPR029071">
    <property type="entry name" value="Ubiquitin-like_domsf"/>
</dbReference>
<dbReference type="Pfam" id="PF11976">
    <property type="entry name" value="Rad60-SLD"/>
    <property type="match status" value="1"/>
</dbReference>
<proteinExistence type="predicted"/>
<dbReference type="InterPro" id="IPR000626">
    <property type="entry name" value="Ubiquitin-like_dom"/>
</dbReference>
<protein>
    <recommendedName>
        <fullName evidence="1">Ubiquitin-like domain-containing protein</fullName>
    </recommendedName>
</protein>
<accession>A0A8K0WYJ5</accession>
<organism evidence="2 3">
    <name type="scientific">Stachybotrys elegans</name>
    <dbReference type="NCBI Taxonomy" id="80388"/>
    <lineage>
        <taxon>Eukaryota</taxon>
        <taxon>Fungi</taxon>
        <taxon>Dikarya</taxon>
        <taxon>Ascomycota</taxon>
        <taxon>Pezizomycotina</taxon>
        <taxon>Sordariomycetes</taxon>
        <taxon>Hypocreomycetidae</taxon>
        <taxon>Hypocreales</taxon>
        <taxon>Stachybotryaceae</taxon>
        <taxon>Stachybotrys</taxon>
    </lineage>
</organism>